<keyword evidence="2" id="KW-1185">Reference proteome</keyword>
<reference evidence="2" key="1">
    <citation type="journal article" date="2017" name="Nat. Ecol. Evol.">
        <title>Genome expansion and lineage-specific genetic innovations in the forest pathogenic fungi Armillaria.</title>
        <authorList>
            <person name="Sipos G."/>
            <person name="Prasanna A.N."/>
            <person name="Walter M.C."/>
            <person name="O'Connor E."/>
            <person name="Balint B."/>
            <person name="Krizsan K."/>
            <person name="Kiss B."/>
            <person name="Hess J."/>
            <person name="Varga T."/>
            <person name="Slot J."/>
            <person name="Riley R."/>
            <person name="Boka B."/>
            <person name="Rigling D."/>
            <person name="Barry K."/>
            <person name="Lee J."/>
            <person name="Mihaltcheva S."/>
            <person name="LaButti K."/>
            <person name="Lipzen A."/>
            <person name="Waldron R."/>
            <person name="Moloney N.M."/>
            <person name="Sperisen C."/>
            <person name="Kredics L."/>
            <person name="Vagvoelgyi C."/>
            <person name="Patrignani A."/>
            <person name="Fitzpatrick D."/>
            <person name="Nagy I."/>
            <person name="Doyle S."/>
            <person name="Anderson J.B."/>
            <person name="Grigoriev I.V."/>
            <person name="Gueldener U."/>
            <person name="Muensterkoetter M."/>
            <person name="Nagy L.G."/>
        </authorList>
    </citation>
    <scope>NUCLEOTIDE SEQUENCE [LARGE SCALE GENOMIC DNA]</scope>
    <source>
        <strain evidence="2">Ar21-2</strain>
    </source>
</reference>
<sequence>MPSLCAELILQIIKELVDDGDFAALKACSEVGCYWVLPCRSFIFHTVRVNGHSDLQCWNSFLKFNAKLRPAFSIIPHVRRMIIWKSGQREYGALPITTMQLIRHFPSLTLLDLRQGAALDWDKLQGYHLRHMSLLIPQAFPSVSVFNVYDTMHWETDSCEEDERVIANTQPGLRVVSMDSYWDDYVDDLVYAFTTNPWYWTTETLILRCRAIGMERFFENLPEMKIVLKTLYCKSYTLLLPWASFENIDSLTSLEVFGITFRDTDSTLVLPVLCEISSAQFYSLTMSYTITGLGNLPSDFPEEWTEFRDTINDSSYFPALTSVYIDINNVADSGDTHVRAVENNLNHIFSNMINSRVQIHIQVDD</sequence>
<accession>A0A2H3DY81</accession>
<evidence type="ECO:0000313" key="2">
    <source>
        <dbReference type="Proteomes" id="UP000217790"/>
    </source>
</evidence>
<dbReference type="EMBL" id="KZ293658">
    <property type="protein sequence ID" value="PBK92426.1"/>
    <property type="molecule type" value="Genomic_DNA"/>
</dbReference>
<dbReference type="OrthoDB" id="10415933at2759"/>
<dbReference type="AlphaFoldDB" id="A0A2H3DY81"/>
<protein>
    <recommendedName>
        <fullName evidence="3">F-box domain-containing protein</fullName>
    </recommendedName>
</protein>
<proteinExistence type="predicted"/>
<dbReference type="InParanoid" id="A0A2H3DY81"/>
<evidence type="ECO:0008006" key="3">
    <source>
        <dbReference type="Google" id="ProtNLM"/>
    </source>
</evidence>
<evidence type="ECO:0000313" key="1">
    <source>
        <dbReference type="EMBL" id="PBK92426.1"/>
    </source>
</evidence>
<gene>
    <name evidence="1" type="ORF">ARMGADRAFT_1080511</name>
</gene>
<dbReference type="Proteomes" id="UP000217790">
    <property type="component" value="Unassembled WGS sequence"/>
</dbReference>
<organism evidence="1 2">
    <name type="scientific">Armillaria gallica</name>
    <name type="common">Bulbous honey fungus</name>
    <name type="synonym">Armillaria bulbosa</name>
    <dbReference type="NCBI Taxonomy" id="47427"/>
    <lineage>
        <taxon>Eukaryota</taxon>
        <taxon>Fungi</taxon>
        <taxon>Dikarya</taxon>
        <taxon>Basidiomycota</taxon>
        <taxon>Agaricomycotina</taxon>
        <taxon>Agaricomycetes</taxon>
        <taxon>Agaricomycetidae</taxon>
        <taxon>Agaricales</taxon>
        <taxon>Marasmiineae</taxon>
        <taxon>Physalacriaceae</taxon>
        <taxon>Armillaria</taxon>
    </lineage>
</organism>
<name>A0A2H3DY81_ARMGA</name>